<dbReference type="InterPro" id="IPR046796">
    <property type="entry name" value="Transposase_32_dom"/>
</dbReference>
<evidence type="ECO:0000313" key="2">
    <source>
        <dbReference type="EMBL" id="PON88534.1"/>
    </source>
</evidence>
<dbReference type="AlphaFoldDB" id="A0A2P5ESL4"/>
<comment type="caution">
    <text evidence="2">The sequence shown here is derived from an EMBL/GenBank/DDBJ whole genome shotgun (WGS) entry which is preliminary data.</text>
</comment>
<keyword evidence="3" id="KW-1185">Reference proteome</keyword>
<dbReference type="Pfam" id="PF20167">
    <property type="entry name" value="Transposase_32"/>
    <property type="match status" value="1"/>
</dbReference>
<protein>
    <recommendedName>
        <fullName evidence="1">Putative plant transposon protein domain-containing protein</fullName>
    </recommendedName>
</protein>
<evidence type="ECO:0000313" key="3">
    <source>
        <dbReference type="Proteomes" id="UP000237000"/>
    </source>
</evidence>
<gene>
    <name evidence="2" type="ORF">TorRG33x02_155990</name>
</gene>
<accession>A0A2P5ESL4</accession>
<name>A0A2P5ESL4_TREOI</name>
<dbReference type="EMBL" id="JXTC01000104">
    <property type="protein sequence ID" value="PON88534.1"/>
    <property type="molecule type" value="Genomic_DNA"/>
</dbReference>
<reference evidence="3" key="1">
    <citation type="submission" date="2016-06" db="EMBL/GenBank/DDBJ databases">
        <title>Parallel loss of symbiosis genes in relatives of nitrogen-fixing non-legume Parasponia.</title>
        <authorList>
            <person name="Van Velzen R."/>
            <person name="Holmer R."/>
            <person name="Bu F."/>
            <person name="Rutten L."/>
            <person name="Van Zeijl A."/>
            <person name="Liu W."/>
            <person name="Santuari L."/>
            <person name="Cao Q."/>
            <person name="Sharma T."/>
            <person name="Shen D."/>
            <person name="Roswanjaya Y."/>
            <person name="Wardhani T."/>
            <person name="Kalhor M.S."/>
            <person name="Jansen J."/>
            <person name="Van den Hoogen J."/>
            <person name="Gungor B."/>
            <person name="Hartog M."/>
            <person name="Hontelez J."/>
            <person name="Verver J."/>
            <person name="Yang W.-C."/>
            <person name="Schijlen E."/>
            <person name="Repin R."/>
            <person name="Schilthuizen M."/>
            <person name="Schranz E."/>
            <person name="Heidstra R."/>
            <person name="Miyata K."/>
            <person name="Fedorova E."/>
            <person name="Kohlen W."/>
            <person name="Bisseling T."/>
            <person name="Smit S."/>
            <person name="Geurts R."/>
        </authorList>
    </citation>
    <scope>NUCLEOTIDE SEQUENCE [LARGE SCALE GENOMIC DNA]</scope>
    <source>
        <strain evidence="3">cv. RG33-2</strain>
    </source>
</reference>
<sequence>MSASTKAWSYFLNARLMHVSLHSDIMPNRAILLYAIIKELSIDVGRVIQCSILHAIRKVRNGMAYPSLIIELCSPAGVLGCAVMSSSFLNISSTARPW</sequence>
<dbReference type="InParanoid" id="A0A2P5ESL4"/>
<feature type="domain" description="Putative plant transposon protein" evidence="1">
    <location>
        <begin position="2"/>
        <end position="78"/>
    </location>
</feature>
<evidence type="ECO:0000259" key="1">
    <source>
        <dbReference type="Pfam" id="PF20167"/>
    </source>
</evidence>
<dbReference type="OrthoDB" id="1436991at2759"/>
<organism evidence="2 3">
    <name type="scientific">Trema orientale</name>
    <name type="common">Charcoal tree</name>
    <name type="synonym">Celtis orientalis</name>
    <dbReference type="NCBI Taxonomy" id="63057"/>
    <lineage>
        <taxon>Eukaryota</taxon>
        <taxon>Viridiplantae</taxon>
        <taxon>Streptophyta</taxon>
        <taxon>Embryophyta</taxon>
        <taxon>Tracheophyta</taxon>
        <taxon>Spermatophyta</taxon>
        <taxon>Magnoliopsida</taxon>
        <taxon>eudicotyledons</taxon>
        <taxon>Gunneridae</taxon>
        <taxon>Pentapetalae</taxon>
        <taxon>rosids</taxon>
        <taxon>fabids</taxon>
        <taxon>Rosales</taxon>
        <taxon>Cannabaceae</taxon>
        <taxon>Trema</taxon>
    </lineage>
</organism>
<proteinExistence type="predicted"/>
<dbReference type="Proteomes" id="UP000237000">
    <property type="component" value="Unassembled WGS sequence"/>
</dbReference>